<evidence type="ECO:0000313" key="2">
    <source>
        <dbReference type="EMBL" id="MBL3675622.1"/>
    </source>
</evidence>
<dbReference type="EMBL" id="JAESHT010000035">
    <property type="protein sequence ID" value="MBL3675622.1"/>
    <property type="molecule type" value="Genomic_DNA"/>
</dbReference>
<dbReference type="InterPro" id="IPR050678">
    <property type="entry name" value="DNA_Partitioning_ATPase"/>
</dbReference>
<keyword evidence="3" id="KW-1185">Reference proteome</keyword>
<dbReference type="InterPro" id="IPR002586">
    <property type="entry name" value="CobQ/CobB/MinD/ParA_Nub-bd_dom"/>
</dbReference>
<gene>
    <name evidence="2" type="ORF">JL111_19315</name>
</gene>
<dbReference type="SUPFAM" id="SSF52540">
    <property type="entry name" value="P-loop containing nucleoside triphosphate hydrolases"/>
    <property type="match status" value="1"/>
</dbReference>
<feature type="domain" description="CobQ/CobB/MinD/ParA nucleotide binding" evidence="1">
    <location>
        <begin position="25"/>
        <end position="117"/>
    </location>
</feature>
<proteinExistence type="predicted"/>
<dbReference type="Pfam" id="PF01656">
    <property type="entry name" value="CbiA"/>
    <property type="match status" value="1"/>
</dbReference>
<name>A0ABS1SD58_9RHOB</name>
<dbReference type="PIRSF" id="PIRSF009320">
    <property type="entry name" value="Nuc_binding_HP_1000"/>
    <property type="match status" value="1"/>
</dbReference>
<evidence type="ECO:0000313" key="3">
    <source>
        <dbReference type="Proteomes" id="UP000644749"/>
    </source>
</evidence>
<organism evidence="2 3">
    <name type="scientific">Paracoccus aerius</name>
    <dbReference type="NCBI Taxonomy" id="1915382"/>
    <lineage>
        <taxon>Bacteria</taxon>
        <taxon>Pseudomonadati</taxon>
        <taxon>Pseudomonadota</taxon>
        <taxon>Alphaproteobacteria</taxon>
        <taxon>Rhodobacterales</taxon>
        <taxon>Paracoccaceae</taxon>
        <taxon>Paracoccus</taxon>
    </lineage>
</organism>
<dbReference type="CDD" id="cd02042">
    <property type="entry name" value="ParAB_family"/>
    <property type="match status" value="1"/>
</dbReference>
<dbReference type="InterPro" id="IPR027417">
    <property type="entry name" value="P-loop_NTPase"/>
</dbReference>
<dbReference type="Proteomes" id="UP000644749">
    <property type="component" value="Unassembled WGS sequence"/>
</dbReference>
<dbReference type="Gene3D" id="3.40.50.300">
    <property type="entry name" value="P-loop containing nucleotide triphosphate hydrolases"/>
    <property type="match status" value="1"/>
</dbReference>
<evidence type="ECO:0000259" key="1">
    <source>
        <dbReference type="Pfam" id="PF01656"/>
    </source>
</evidence>
<dbReference type="RefSeq" id="WP_202380332.1">
    <property type="nucleotide sequence ID" value="NZ_JAESHT010000035.1"/>
</dbReference>
<sequence length="225" mass="23911">MAKLPSVEFSARKIVRGENAEMKSIVIASQKGGAGKTTTAINLAVAASQDGQRVAMVDLDPQRSLRGWWDGRDAEWPQMPDSDPAPDQVKAALPALAKHFDLLVIDTPPAAADWLSNVMAAADLVLIPVRPSPHDLRAVGATLRAAREAGSDFAFLLSQTPRARVTDEAARTLAQYGKLAPVNSAMRVIYAETAATGQGVTEASDPKAAEEARDLWAYVKGLLDG</sequence>
<comment type="caution">
    <text evidence="2">The sequence shown here is derived from an EMBL/GenBank/DDBJ whole genome shotgun (WGS) entry which is preliminary data.</text>
</comment>
<reference evidence="2 3" key="1">
    <citation type="submission" date="2021-01" db="EMBL/GenBank/DDBJ databases">
        <title>011410 draft genome.</title>
        <authorList>
            <person name="Lang L."/>
        </authorList>
    </citation>
    <scope>NUCLEOTIDE SEQUENCE [LARGE SCALE GENOMIC DNA]</scope>
    <source>
        <strain evidence="2 3">KCTC 42845</strain>
    </source>
</reference>
<dbReference type="PANTHER" id="PTHR13696:SF96">
    <property type="entry name" value="COBQ_COBB_MIND_PARA NUCLEOTIDE BINDING DOMAIN-CONTAINING PROTEIN"/>
    <property type="match status" value="1"/>
</dbReference>
<protein>
    <submittedName>
        <fullName evidence="2">ParA family protein</fullName>
    </submittedName>
</protein>
<dbReference type="PANTHER" id="PTHR13696">
    <property type="entry name" value="P-LOOP CONTAINING NUCLEOSIDE TRIPHOSPHATE HYDROLASE"/>
    <property type="match status" value="1"/>
</dbReference>
<accession>A0ABS1SD58</accession>